<evidence type="ECO:0000313" key="2">
    <source>
        <dbReference type="EMBL" id="JAG03124.1"/>
    </source>
</evidence>
<protein>
    <submittedName>
        <fullName evidence="2">Copia protein</fullName>
    </submittedName>
</protein>
<dbReference type="AlphaFoldDB" id="A0A0A9W5S8"/>
<reference evidence="2" key="1">
    <citation type="journal article" date="2014" name="PLoS ONE">
        <title>Transcriptome-Based Identification of ABC Transporters in the Western Tarnished Plant Bug Lygus hesperus.</title>
        <authorList>
            <person name="Hull J.J."/>
            <person name="Chaney K."/>
            <person name="Geib S.M."/>
            <person name="Fabrick J.A."/>
            <person name="Brent C.S."/>
            <person name="Walsh D."/>
            <person name="Lavine L.C."/>
        </authorList>
    </citation>
    <scope>NUCLEOTIDE SEQUENCE</scope>
</reference>
<dbReference type="EMBL" id="GBHO01040480">
    <property type="protein sequence ID" value="JAG03124.1"/>
    <property type="molecule type" value="Transcribed_RNA"/>
</dbReference>
<dbReference type="GO" id="GO:0071897">
    <property type="term" value="P:DNA biosynthetic process"/>
    <property type="evidence" value="ECO:0007669"/>
    <property type="project" value="UniProtKB-ARBA"/>
</dbReference>
<gene>
    <name evidence="2" type="primary">GIP_144</name>
    <name evidence="2" type="ORF">CM83_28292</name>
</gene>
<dbReference type="PANTHER" id="PTHR11439">
    <property type="entry name" value="GAG-POL-RELATED RETROTRANSPOSON"/>
    <property type="match status" value="1"/>
</dbReference>
<sequence>PKCWNVCLNSELLSIHFKRSLVDPCVYFRVNVYIIIWIDDILIFSSDKIEIAKLKEHLLSKFRMKDLTNLNSFKFLGLQIERIGSSIMISQTELINKVISKFHMQNCKPFPVPMQPKLNLLADKNKSNENLPYRMLVGSLMYIMLGSRPDICFSVAYFSQFQNNYNQTHWKYLKNILRYLLKTKNYRLEYSKSNSGTATFAVSAYADADFANSINDRKSISGFLVKINDNVIGWKTKKQDVVALSSAEAEYYALSCCISECLFVKHFLEEVLNNLVISIVVYEDNQSCLKMASTLETKRSKHMDVKYHFIRNCIASGMVSLKYIPSENQTADCLTKALPATKFELFRREMKVLPI</sequence>
<dbReference type="InterPro" id="IPR043502">
    <property type="entry name" value="DNA/RNA_pol_sf"/>
</dbReference>
<reference evidence="2" key="2">
    <citation type="submission" date="2014-07" db="EMBL/GenBank/DDBJ databases">
        <authorList>
            <person name="Hull J."/>
        </authorList>
    </citation>
    <scope>NUCLEOTIDE SEQUENCE</scope>
</reference>
<dbReference type="InterPro" id="IPR013103">
    <property type="entry name" value="RVT_2"/>
</dbReference>
<name>A0A0A9W5S8_LYGHE</name>
<accession>A0A0A9W5S8</accession>
<feature type="non-terminal residue" evidence="2">
    <location>
        <position position="1"/>
    </location>
</feature>
<dbReference type="Pfam" id="PF07727">
    <property type="entry name" value="RVT_2"/>
    <property type="match status" value="1"/>
</dbReference>
<dbReference type="SUPFAM" id="SSF56672">
    <property type="entry name" value="DNA/RNA polymerases"/>
    <property type="match status" value="1"/>
</dbReference>
<feature type="domain" description="Reverse transcriptase Ty1/copia-type" evidence="1">
    <location>
        <begin position="1"/>
        <end position="115"/>
    </location>
</feature>
<dbReference type="PANTHER" id="PTHR11439:SF483">
    <property type="entry name" value="PEPTIDE SYNTHASE GLIP-LIKE, PUTATIVE (AFU_ORTHOLOGUE AFUA_3G12920)-RELATED"/>
    <property type="match status" value="1"/>
</dbReference>
<proteinExistence type="predicted"/>
<evidence type="ECO:0000259" key="1">
    <source>
        <dbReference type="Pfam" id="PF07727"/>
    </source>
</evidence>
<dbReference type="CDD" id="cd09272">
    <property type="entry name" value="RNase_HI_RT_Ty1"/>
    <property type="match status" value="1"/>
</dbReference>
<organism evidence="2">
    <name type="scientific">Lygus hesperus</name>
    <name type="common">Western plant bug</name>
    <dbReference type="NCBI Taxonomy" id="30085"/>
    <lineage>
        <taxon>Eukaryota</taxon>
        <taxon>Metazoa</taxon>
        <taxon>Ecdysozoa</taxon>
        <taxon>Arthropoda</taxon>
        <taxon>Hexapoda</taxon>
        <taxon>Insecta</taxon>
        <taxon>Pterygota</taxon>
        <taxon>Neoptera</taxon>
        <taxon>Paraneoptera</taxon>
        <taxon>Hemiptera</taxon>
        <taxon>Heteroptera</taxon>
        <taxon>Panheteroptera</taxon>
        <taxon>Cimicomorpha</taxon>
        <taxon>Miridae</taxon>
        <taxon>Mirini</taxon>
        <taxon>Lygus</taxon>
    </lineage>
</organism>